<evidence type="ECO:0000313" key="2">
    <source>
        <dbReference type="EMBL" id="KAJ3560413.1"/>
    </source>
</evidence>
<comment type="caution">
    <text evidence="2">The sequence shown here is derived from an EMBL/GenBank/DDBJ whole genome shotgun (WGS) entry which is preliminary data.</text>
</comment>
<evidence type="ECO:0000256" key="1">
    <source>
        <dbReference type="SAM" id="MobiDB-lite"/>
    </source>
</evidence>
<evidence type="ECO:0000313" key="3">
    <source>
        <dbReference type="Proteomes" id="UP001148614"/>
    </source>
</evidence>
<organism evidence="2 3">
    <name type="scientific">Xylaria arbuscula</name>
    <dbReference type="NCBI Taxonomy" id="114810"/>
    <lineage>
        <taxon>Eukaryota</taxon>
        <taxon>Fungi</taxon>
        <taxon>Dikarya</taxon>
        <taxon>Ascomycota</taxon>
        <taxon>Pezizomycotina</taxon>
        <taxon>Sordariomycetes</taxon>
        <taxon>Xylariomycetidae</taxon>
        <taxon>Xylariales</taxon>
        <taxon>Xylariaceae</taxon>
        <taxon>Xylaria</taxon>
    </lineage>
</organism>
<name>A0A9W8N6Z4_9PEZI</name>
<protein>
    <submittedName>
        <fullName evidence="2">Uncharacterized protein</fullName>
    </submittedName>
</protein>
<sequence>MADKLGFTLPNFKLNTQAANPPKGRAATSASARRPLAPLNLVPERPPMTHETKAPHCSAFIRLMVIVGGPPTKGDQVGISWQSSWFRSSSTKEAGRDGGKKTVLLAGPVAAA</sequence>
<feature type="region of interest" description="Disordered" evidence="1">
    <location>
        <begin position="1"/>
        <end position="54"/>
    </location>
</feature>
<gene>
    <name evidence="2" type="ORF">NPX13_g9312</name>
</gene>
<accession>A0A9W8N6Z4</accession>
<dbReference type="AlphaFoldDB" id="A0A9W8N6Z4"/>
<dbReference type="Proteomes" id="UP001148614">
    <property type="component" value="Unassembled WGS sequence"/>
</dbReference>
<reference evidence="2" key="1">
    <citation type="submission" date="2022-07" db="EMBL/GenBank/DDBJ databases">
        <title>Genome Sequence of Xylaria arbuscula.</title>
        <authorList>
            <person name="Buettner E."/>
        </authorList>
    </citation>
    <scope>NUCLEOTIDE SEQUENCE</scope>
    <source>
        <strain evidence="2">VT107</strain>
    </source>
</reference>
<keyword evidence="3" id="KW-1185">Reference proteome</keyword>
<proteinExistence type="predicted"/>
<dbReference type="EMBL" id="JANPWZ010002255">
    <property type="protein sequence ID" value="KAJ3560413.1"/>
    <property type="molecule type" value="Genomic_DNA"/>
</dbReference>